<keyword evidence="2" id="KW-0812">Transmembrane</keyword>
<keyword evidence="2" id="KW-0472">Membrane</keyword>
<keyword evidence="2" id="KW-1133">Transmembrane helix</keyword>
<evidence type="ECO:0000256" key="2">
    <source>
        <dbReference type="SAM" id="Phobius"/>
    </source>
</evidence>
<evidence type="ECO:0000313" key="3">
    <source>
        <dbReference type="Proteomes" id="UP000515125"/>
    </source>
</evidence>
<feature type="region of interest" description="Disordered" evidence="1">
    <location>
        <begin position="153"/>
        <end position="182"/>
    </location>
</feature>
<dbReference type="OrthoDB" id="348571at2759"/>
<name>A0A6P6RWP7_9EIME</name>
<keyword evidence="3" id="KW-1185">Reference proteome</keyword>
<evidence type="ECO:0000313" key="4">
    <source>
        <dbReference type="RefSeq" id="XP_026192318.1"/>
    </source>
</evidence>
<dbReference type="AlphaFoldDB" id="A0A6P6RWP7"/>
<proteinExistence type="predicted"/>
<dbReference type="RefSeq" id="XP_026192318.1">
    <property type="nucleotide sequence ID" value="XM_026336533.1"/>
</dbReference>
<dbReference type="GeneID" id="34623963"/>
<feature type="region of interest" description="Disordered" evidence="1">
    <location>
        <begin position="276"/>
        <end position="301"/>
    </location>
</feature>
<gene>
    <name evidence="4" type="primary">LOC34623963</name>
</gene>
<reference evidence="4" key="1">
    <citation type="submission" date="2025-08" db="UniProtKB">
        <authorList>
            <consortium name="RefSeq"/>
        </authorList>
    </citation>
    <scope>IDENTIFICATION</scope>
</reference>
<feature type="transmembrane region" description="Helical" evidence="2">
    <location>
        <begin position="44"/>
        <end position="64"/>
    </location>
</feature>
<dbReference type="Proteomes" id="UP000515125">
    <property type="component" value="Unplaced"/>
</dbReference>
<sequence>MRATLVQKTGERRSCRERNGPKTLAEARERQLRAKAIQGLTLPVLPWICFLCLLATPLALAQFITTRLREKQKKSLALSRQLQRHFSFPPLLFVSFGEIKQLVEQPTEALLLLTDAARFGAHTTACLFVELAKRLRSHGIELPIAICDLQEGSSSCDCVEGPPPKETRDPVSPTEPPGGRASAQERLFPAAASPHVWLLLPDGLDGEPAAQLVESVQGEKMLQMLLEGKAAQALVKVLGAVRHAAAELTEEAKEVDALATELLRCEFAEAFVDPFAHNPQGASSRGPDQPEVEDSCEKSHGAHKTLKAMGLTAALSACRKRRRQKYPSVIV</sequence>
<evidence type="ECO:0000256" key="1">
    <source>
        <dbReference type="SAM" id="MobiDB-lite"/>
    </source>
</evidence>
<organism evidence="3 4">
    <name type="scientific">Cyclospora cayetanensis</name>
    <dbReference type="NCBI Taxonomy" id="88456"/>
    <lineage>
        <taxon>Eukaryota</taxon>
        <taxon>Sar</taxon>
        <taxon>Alveolata</taxon>
        <taxon>Apicomplexa</taxon>
        <taxon>Conoidasida</taxon>
        <taxon>Coccidia</taxon>
        <taxon>Eucoccidiorida</taxon>
        <taxon>Eimeriorina</taxon>
        <taxon>Eimeriidae</taxon>
        <taxon>Cyclospora</taxon>
    </lineage>
</organism>
<protein>
    <submittedName>
        <fullName evidence="4">Uncharacterized protein LOC34623963</fullName>
    </submittedName>
</protein>
<accession>A0A6P6RWP7</accession>